<keyword evidence="1" id="KW-0472">Membrane</keyword>
<evidence type="ECO:0000313" key="2">
    <source>
        <dbReference type="EMBL" id="KTD65436.1"/>
    </source>
</evidence>
<evidence type="ECO:0000313" key="3">
    <source>
        <dbReference type="Proteomes" id="UP000054600"/>
    </source>
</evidence>
<comment type="caution">
    <text evidence="2">The sequence shown here is derived from an EMBL/GenBank/DDBJ whole genome shotgun (WGS) entry which is preliminary data.</text>
</comment>
<reference evidence="2 3" key="1">
    <citation type="submission" date="2015-11" db="EMBL/GenBank/DDBJ databases">
        <title>Genomic analysis of 38 Legionella species identifies large and diverse effector repertoires.</title>
        <authorList>
            <person name="Burstein D."/>
            <person name="Amaro F."/>
            <person name="Zusman T."/>
            <person name="Lifshitz Z."/>
            <person name="Cohen O."/>
            <person name="Gilbert J.A."/>
            <person name="Pupko T."/>
            <person name="Shuman H.A."/>
            <person name="Segal G."/>
        </authorList>
    </citation>
    <scope>NUCLEOTIDE SEQUENCE [LARGE SCALE GENOMIC DNA]</scope>
    <source>
        <strain evidence="2 3">ATCC 49655</strain>
    </source>
</reference>
<proteinExistence type="predicted"/>
<organism evidence="2 3">
    <name type="scientific">Legionella shakespearei DSM 23087</name>
    <dbReference type="NCBI Taxonomy" id="1122169"/>
    <lineage>
        <taxon>Bacteria</taxon>
        <taxon>Pseudomonadati</taxon>
        <taxon>Pseudomonadota</taxon>
        <taxon>Gammaproteobacteria</taxon>
        <taxon>Legionellales</taxon>
        <taxon>Legionellaceae</taxon>
        <taxon>Legionella</taxon>
    </lineage>
</organism>
<dbReference type="eggNOG" id="COG4966">
    <property type="taxonomic scope" value="Bacteria"/>
</dbReference>
<protein>
    <recommendedName>
        <fullName evidence="4">Tfp pilus assembly protein PilW</fullName>
    </recommendedName>
</protein>
<keyword evidence="1" id="KW-0812">Transmembrane</keyword>
<keyword evidence="1" id="KW-1133">Transmembrane helix</keyword>
<dbReference type="AlphaFoldDB" id="A0A0W0Z8J7"/>
<dbReference type="STRING" id="1122169.Lsha_0253"/>
<name>A0A0W0Z8J7_9GAMM</name>
<feature type="transmembrane region" description="Helical" evidence="1">
    <location>
        <begin position="12"/>
        <end position="31"/>
    </location>
</feature>
<evidence type="ECO:0000256" key="1">
    <source>
        <dbReference type="SAM" id="Phobius"/>
    </source>
</evidence>
<dbReference type="PATRIC" id="fig|1122169.6.peg.280"/>
<evidence type="ECO:0008006" key="4">
    <source>
        <dbReference type="Google" id="ProtNLM"/>
    </source>
</evidence>
<accession>A0A0W0Z8J7</accession>
<dbReference type="InterPro" id="IPR012902">
    <property type="entry name" value="N_methyl_site"/>
</dbReference>
<sequence length="242" mass="27501">MNRQKGMGLLELLIGLFLASIILTVLMQFYLNNKRQYTESQSALETWFDVQWVSGLLGDSIRKAGFTPCLGINQLSTKGLRGESLQAIRSQPQSLQISRMSELFAPIKAFQSSTELLVPDEGSFKERHLLLIADCEHAEVHQILSVEQMAGRTLITLDKPLQFTYDSPAYAGEWLEEQWFIKTNEQGIKALYYKLVHSEELSPLIHSLHTRIQSEQGKQLVEAVLGWDEDKEHHLTVMVRGS</sequence>
<dbReference type="Pfam" id="PF07963">
    <property type="entry name" value="N_methyl"/>
    <property type="match status" value="1"/>
</dbReference>
<dbReference type="EMBL" id="LNYW01000011">
    <property type="protein sequence ID" value="KTD65436.1"/>
    <property type="molecule type" value="Genomic_DNA"/>
</dbReference>
<keyword evidence="3" id="KW-1185">Reference proteome</keyword>
<dbReference type="OrthoDB" id="5652980at2"/>
<dbReference type="RefSeq" id="WP_018576277.1">
    <property type="nucleotide sequence ID" value="NZ_KB892384.1"/>
</dbReference>
<dbReference type="Proteomes" id="UP000054600">
    <property type="component" value="Unassembled WGS sequence"/>
</dbReference>
<gene>
    <name evidence="2" type="ORF">Lsha_0253</name>
</gene>